<evidence type="ECO:0000256" key="1">
    <source>
        <dbReference type="SAM" id="MobiDB-lite"/>
    </source>
</evidence>
<feature type="compositionally biased region" description="Basic and acidic residues" evidence="1">
    <location>
        <begin position="75"/>
        <end position="96"/>
    </location>
</feature>
<evidence type="ECO:0000313" key="2">
    <source>
        <dbReference type="EMBL" id="ETV65632.1"/>
    </source>
</evidence>
<organism evidence="2">
    <name type="scientific">Aphanomyces astaci</name>
    <name type="common">Crayfish plague agent</name>
    <dbReference type="NCBI Taxonomy" id="112090"/>
    <lineage>
        <taxon>Eukaryota</taxon>
        <taxon>Sar</taxon>
        <taxon>Stramenopiles</taxon>
        <taxon>Oomycota</taxon>
        <taxon>Saprolegniomycetes</taxon>
        <taxon>Saprolegniales</taxon>
        <taxon>Verrucalvaceae</taxon>
        <taxon>Aphanomyces</taxon>
    </lineage>
</organism>
<dbReference type="VEuPathDB" id="FungiDB:H257_17689"/>
<reference evidence="2" key="1">
    <citation type="submission" date="2013-12" db="EMBL/GenBank/DDBJ databases">
        <title>The Genome Sequence of Aphanomyces astaci APO3.</title>
        <authorList>
            <consortium name="The Broad Institute Genomics Platform"/>
            <person name="Russ C."/>
            <person name="Tyler B."/>
            <person name="van West P."/>
            <person name="Dieguez-Uribeondo J."/>
            <person name="Young S.K."/>
            <person name="Zeng Q."/>
            <person name="Gargeya S."/>
            <person name="Fitzgerald M."/>
            <person name="Abouelleil A."/>
            <person name="Alvarado L."/>
            <person name="Chapman S.B."/>
            <person name="Gainer-Dewar J."/>
            <person name="Goldberg J."/>
            <person name="Griggs A."/>
            <person name="Gujja S."/>
            <person name="Hansen M."/>
            <person name="Howarth C."/>
            <person name="Imamovic A."/>
            <person name="Ireland A."/>
            <person name="Larimer J."/>
            <person name="McCowan C."/>
            <person name="Murphy C."/>
            <person name="Pearson M."/>
            <person name="Poon T.W."/>
            <person name="Priest M."/>
            <person name="Roberts A."/>
            <person name="Saif S."/>
            <person name="Shea T."/>
            <person name="Sykes S."/>
            <person name="Wortman J."/>
            <person name="Nusbaum C."/>
            <person name="Birren B."/>
        </authorList>
    </citation>
    <scope>NUCLEOTIDE SEQUENCE [LARGE SCALE GENOMIC DNA]</scope>
    <source>
        <strain evidence="2">APO3</strain>
    </source>
</reference>
<dbReference type="GeneID" id="20819685"/>
<sequence length="113" mass="12786">MNDTGDNDSDDTGHDIVLSREDYELLHAFHRLIPLPALSSGITRLLCDEDLQVPDDDVDCTSSTAATPSMKKRTSHVETMRQLREPPTKPRQETDLTKLTTRRQPEQLRPESS</sequence>
<protein>
    <submittedName>
        <fullName evidence="2">Uncharacterized protein</fullName>
    </submittedName>
</protein>
<dbReference type="EMBL" id="KI913228">
    <property type="protein sequence ID" value="ETV65632.1"/>
    <property type="molecule type" value="Genomic_DNA"/>
</dbReference>
<dbReference type="RefSeq" id="XP_009844871.1">
    <property type="nucleotide sequence ID" value="XM_009846569.1"/>
</dbReference>
<accession>W4FDS2</accession>
<name>W4FDS2_APHAT</name>
<gene>
    <name evidence="2" type="ORF">H257_17689</name>
</gene>
<feature type="region of interest" description="Disordered" evidence="1">
    <location>
        <begin position="54"/>
        <end position="113"/>
    </location>
</feature>
<proteinExistence type="predicted"/>
<dbReference type="AlphaFoldDB" id="W4FDS2"/>
<dbReference type="OrthoDB" id="73949at2759"/>
<feature type="compositionally biased region" description="Basic and acidic residues" evidence="1">
    <location>
        <begin position="103"/>
        <end position="113"/>
    </location>
</feature>